<keyword evidence="2" id="KW-1185">Reference proteome</keyword>
<accession>A0A8J2SJ61</accession>
<dbReference type="AlphaFoldDB" id="A0A8J2SJ61"/>
<protein>
    <recommendedName>
        <fullName evidence="3">Sulfotransferase domain-containing protein</fullName>
    </recommendedName>
</protein>
<name>A0A8J2SJ61_9STRA</name>
<proteinExistence type="predicted"/>
<dbReference type="Gene3D" id="3.40.50.300">
    <property type="entry name" value="P-loop containing nucleotide triphosphate hydrolases"/>
    <property type="match status" value="1"/>
</dbReference>
<reference evidence="1" key="1">
    <citation type="submission" date="2021-11" db="EMBL/GenBank/DDBJ databases">
        <authorList>
            <consortium name="Genoscope - CEA"/>
            <person name="William W."/>
        </authorList>
    </citation>
    <scope>NUCLEOTIDE SEQUENCE</scope>
</reference>
<comment type="caution">
    <text evidence="1">The sequence shown here is derived from an EMBL/GenBank/DDBJ whole genome shotgun (WGS) entry which is preliminary data.</text>
</comment>
<dbReference type="OrthoDB" id="10570503at2759"/>
<gene>
    <name evidence="1" type="ORF">PECAL_3P14550</name>
</gene>
<evidence type="ECO:0000313" key="1">
    <source>
        <dbReference type="EMBL" id="CAH0371508.1"/>
    </source>
</evidence>
<evidence type="ECO:0000313" key="2">
    <source>
        <dbReference type="Proteomes" id="UP000789595"/>
    </source>
</evidence>
<sequence>MKGLLLMPCLAAAAPNAWRRWRRQQQQQMPEPVAPEWTKEMPQTWEPAPSLRAWRGVAPACAWCAHVDQKHAYCQGFGGRFCDDGVDECSIPSRELDRHCAKAYAATGLDACVARCDGVLRKNACAARCLHAAQSAVRPDACAARCAHAATAAPRDCVEKWVSLNQDAALVASKGCHQSVDEFFLGSQTDTLSVLIHLQKTGGWSVVDAARAAGVRCPSVIANADGRRSTEHLDGCAGYRASTPQDEGLLRASTVGQQAVLSAHHRMFALLHVEQPLSRVWPAFLGTRQVLYVTVLRDPLKRALSHFKMATREVHIPGIYSGLPFGRVVELQEFADKPLRDCLLCSRRGRASDRTQGYFGVDAKRNASTLVGGGEFRHCCRRQWRYAADNYYARELCGFASLAELPFGDVNETHGDEASRRLDAFDAVLITERLHEARPVLASKLGWRLPRDFAVPWRNKGSTEEEEYSEAALAALEARNSIDRAVYARAARAFDASLRKRRSRRRRHDGDVL</sequence>
<evidence type="ECO:0008006" key="3">
    <source>
        <dbReference type="Google" id="ProtNLM"/>
    </source>
</evidence>
<dbReference type="EMBL" id="CAKKNE010000003">
    <property type="protein sequence ID" value="CAH0371508.1"/>
    <property type="molecule type" value="Genomic_DNA"/>
</dbReference>
<dbReference type="Proteomes" id="UP000789595">
    <property type="component" value="Unassembled WGS sequence"/>
</dbReference>
<dbReference type="InterPro" id="IPR027417">
    <property type="entry name" value="P-loop_NTPase"/>
</dbReference>
<organism evidence="1 2">
    <name type="scientific">Pelagomonas calceolata</name>
    <dbReference type="NCBI Taxonomy" id="35677"/>
    <lineage>
        <taxon>Eukaryota</taxon>
        <taxon>Sar</taxon>
        <taxon>Stramenopiles</taxon>
        <taxon>Ochrophyta</taxon>
        <taxon>Pelagophyceae</taxon>
        <taxon>Pelagomonadales</taxon>
        <taxon>Pelagomonadaceae</taxon>
        <taxon>Pelagomonas</taxon>
    </lineage>
</organism>